<evidence type="ECO:0000313" key="1">
    <source>
        <dbReference type="EMBL" id="MBM7717046.1"/>
    </source>
</evidence>
<dbReference type="Proteomes" id="UP000823485">
    <property type="component" value="Unassembled WGS sequence"/>
</dbReference>
<name>A0ABS2REM6_9BACI</name>
<dbReference type="RefSeq" id="WP_077110013.1">
    <property type="nucleotide sequence ID" value="NZ_JAFBFH010000037.1"/>
</dbReference>
<comment type="caution">
    <text evidence="1">The sequence shown here is derived from an EMBL/GenBank/DDBJ whole genome shotgun (WGS) entry which is preliminary data.</text>
</comment>
<accession>A0ABS2REM6</accession>
<gene>
    <name evidence="1" type="ORF">JOC94_004070</name>
</gene>
<proteinExistence type="predicted"/>
<dbReference type="InterPro" id="IPR025930">
    <property type="entry name" value="NETI"/>
</dbReference>
<evidence type="ECO:0000313" key="2">
    <source>
        <dbReference type="Proteomes" id="UP000823485"/>
    </source>
</evidence>
<dbReference type="Pfam" id="PF14044">
    <property type="entry name" value="NETI"/>
    <property type="match status" value="1"/>
</dbReference>
<sequence>MTKQKKKFFVEEHETIDDCLARMEREGYRPVRRLEKPVFMEGKGNGDSEYRPVLQKIIFEGEKMS</sequence>
<reference evidence="1 2" key="1">
    <citation type="submission" date="2021-01" db="EMBL/GenBank/DDBJ databases">
        <title>Genomic Encyclopedia of Type Strains, Phase IV (KMG-IV): sequencing the most valuable type-strain genomes for metagenomic binning, comparative biology and taxonomic classification.</title>
        <authorList>
            <person name="Goeker M."/>
        </authorList>
    </citation>
    <scope>NUCLEOTIDE SEQUENCE [LARGE SCALE GENOMIC DNA]</scope>
    <source>
        <strain evidence="1 2">DSM 105453</strain>
    </source>
</reference>
<dbReference type="EMBL" id="JAFBFH010000037">
    <property type="protein sequence ID" value="MBM7717046.1"/>
    <property type="molecule type" value="Genomic_DNA"/>
</dbReference>
<keyword evidence="2" id="KW-1185">Reference proteome</keyword>
<protein>
    <recommendedName>
        <fullName evidence="3">NETI protein</fullName>
    </recommendedName>
</protein>
<evidence type="ECO:0008006" key="3">
    <source>
        <dbReference type="Google" id="ProtNLM"/>
    </source>
</evidence>
<organism evidence="1 2">
    <name type="scientific">Siminovitchia thermophila</name>
    <dbReference type="NCBI Taxonomy" id="1245522"/>
    <lineage>
        <taxon>Bacteria</taxon>
        <taxon>Bacillati</taxon>
        <taxon>Bacillota</taxon>
        <taxon>Bacilli</taxon>
        <taxon>Bacillales</taxon>
        <taxon>Bacillaceae</taxon>
        <taxon>Siminovitchia</taxon>
    </lineage>
</organism>